<keyword evidence="1" id="KW-0812">Transmembrane</keyword>
<protein>
    <submittedName>
        <fullName evidence="2">Uncharacterized protein</fullName>
    </submittedName>
</protein>
<proteinExistence type="predicted"/>
<evidence type="ECO:0000256" key="1">
    <source>
        <dbReference type="SAM" id="Phobius"/>
    </source>
</evidence>
<feature type="transmembrane region" description="Helical" evidence="1">
    <location>
        <begin position="51"/>
        <end position="68"/>
    </location>
</feature>
<dbReference type="EMBL" id="FNPB01000007">
    <property type="protein sequence ID" value="SDY14797.1"/>
    <property type="molecule type" value="Genomic_DNA"/>
</dbReference>
<reference evidence="3" key="1">
    <citation type="submission" date="2016-10" db="EMBL/GenBank/DDBJ databases">
        <authorList>
            <person name="Varghese N."/>
            <person name="Submissions S."/>
        </authorList>
    </citation>
    <scope>NUCLEOTIDE SEQUENCE [LARGE SCALE GENOMIC DNA]</scope>
    <source>
        <strain evidence="3">CGMCC 1.10118</strain>
    </source>
</reference>
<keyword evidence="3" id="KW-1185">Reference proteome</keyword>
<feature type="transmembrane region" description="Helical" evidence="1">
    <location>
        <begin position="89"/>
        <end position="108"/>
    </location>
</feature>
<gene>
    <name evidence="2" type="ORF">SAMN04487946_10778</name>
</gene>
<accession>A0A1H3HH55</accession>
<dbReference type="AlphaFoldDB" id="A0A1H3HH55"/>
<keyword evidence="1" id="KW-0472">Membrane</keyword>
<sequence>MSVDAESPRLSVPVLGMQRLTQAQFGGVIALLVGASQMMISLVAIDGVMTFLIGSGGGLLVSIGINLVRSRPAFYNGWKEDGEYGRVGLLILTLLTGCVVIATGVLLLG</sequence>
<evidence type="ECO:0000313" key="3">
    <source>
        <dbReference type="Proteomes" id="UP000199170"/>
    </source>
</evidence>
<name>A0A1H3HH55_9EURY</name>
<dbReference type="STRING" id="660517.SAMN04487946_10778"/>
<organism evidence="2 3">
    <name type="scientific">Halobellus clavatus</name>
    <dbReference type="NCBI Taxonomy" id="660517"/>
    <lineage>
        <taxon>Archaea</taxon>
        <taxon>Methanobacteriati</taxon>
        <taxon>Methanobacteriota</taxon>
        <taxon>Stenosarchaea group</taxon>
        <taxon>Halobacteria</taxon>
        <taxon>Halobacteriales</taxon>
        <taxon>Haloferacaceae</taxon>
        <taxon>Halobellus</taxon>
    </lineage>
</organism>
<keyword evidence="1" id="KW-1133">Transmembrane helix</keyword>
<dbReference type="Proteomes" id="UP000199170">
    <property type="component" value="Unassembled WGS sequence"/>
</dbReference>
<evidence type="ECO:0000313" key="2">
    <source>
        <dbReference type="EMBL" id="SDY14797.1"/>
    </source>
</evidence>